<evidence type="ECO:0000256" key="8">
    <source>
        <dbReference type="ARBA" id="ARBA00023288"/>
    </source>
</evidence>
<evidence type="ECO:0000256" key="1">
    <source>
        <dbReference type="ARBA" id="ARBA00004609"/>
    </source>
</evidence>
<evidence type="ECO:0000256" key="3">
    <source>
        <dbReference type="ARBA" id="ARBA00022622"/>
    </source>
</evidence>
<feature type="chain" id="PRO_5042669407" description="1,3-beta-glucanosyltransferase" evidence="9">
    <location>
        <begin position="20"/>
        <end position="561"/>
    </location>
</feature>
<dbReference type="EC" id="2.4.1.-" evidence="9"/>
<evidence type="ECO:0000256" key="4">
    <source>
        <dbReference type="ARBA" id="ARBA00022729"/>
    </source>
</evidence>
<dbReference type="InterPro" id="IPR004886">
    <property type="entry name" value="Glucanosyltransferase"/>
</dbReference>
<comment type="subcellular location">
    <subcellularLocation>
        <location evidence="1 9">Cell membrane</location>
        <topology evidence="1 9">Lipid-anchor</topology>
        <topology evidence="1 9">GPI-anchor</topology>
    </subcellularLocation>
</comment>
<evidence type="ECO:0000256" key="11">
    <source>
        <dbReference type="SAM" id="Phobius"/>
    </source>
</evidence>
<dbReference type="GO" id="GO:0071970">
    <property type="term" value="P:fungal-type cell wall (1-&gt;3)-beta-D-glucan biosynthetic process"/>
    <property type="evidence" value="ECO:0007669"/>
    <property type="project" value="TreeGrafter"/>
</dbReference>
<keyword evidence="11" id="KW-1133">Transmembrane helix</keyword>
<dbReference type="InterPro" id="IPR012946">
    <property type="entry name" value="X8"/>
</dbReference>
<evidence type="ECO:0000256" key="5">
    <source>
        <dbReference type="ARBA" id="ARBA00023136"/>
    </source>
</evidence>
<gene>
    <name evidence="13" type="ORF">RRF57_008534</name>
</gene>
<evidence type="ECO:0000313" key="14">
    <source>
        <dbReference type="Proteomes" id="UP001305414"/>
    </source>
</evidence>
<comment type="caution">
    <text evidence="13">The sequence shown here is derived from an EMBL/GenBank/DDBJ whole genome shotgun (WGS) entry which is preliminary data.</text>
</comment>
<dbReference type="GO" id="GO:0098552">
    <property type="term" value="C:side of membrane"/>
    <property type="evidence" value="ECO:0007669"/>
    <property type="project" value="UniProtKB-KW"/>
</dbReference>
<dbReference type="GO" id="GO:0042124">
    <property type="term" value="F:1,3-beta-glucanosyltransferase activity"/>
    <property type="evidence" value="ECO:0007669"/>
    <property type="project" value="TreeGrafter"/>
</dbReference>
<feature type="transmembrane region" description="Helical" evidence="11">
    <location>
        <begin position="536"/>
        <end position="560"/>
    </location>
</feature>
<name>A0AAN7UI06_9PEZI</name>
<evidence type="ECO:0000256" key="7">
    <source>
        <dbReference type="ARBA" id="ARBA00023180"/>
    </source>
</evidence>
<dbReference type="PANTHER" id="PTHR31468:SF2">
    <property type="entry name" value="1,3-BETA-GLUCANOSYLTRANSFERASE GAS1"/>
    <property type="match status" value="1"/>
</dbReference>
<keyword evidence="8 9" id="KW-0449">Lipoprotein</keyword>
<feature type="compositionally biased region" description="Low complexity" evidence="10">
    <location>
        <begin position="517"/>
        <end position="527"/>
    </location>
</feature>
<dbReference type="InterPro" id="IPR017853">
    <property type="entry name" value="GH"/>
</dbReference>
<comment type="similarity">
    <text evidence="2 9">Belongs to the glycosyl hydrolase 72 family.</text>
</comment>
<comment type="function">
    <text evidence="9">Splits internally a 1,3-beta-glucan molecule and transfers the newly generated reducing end (the donor) to the non-reducing end of another 1,3-beta-glucan molecule (the acceptor) forming a 1,3-beta linkage, resulting in the elongation of 1,3-beta-glucan chains in the cell wall.</text>
</comment>
<dbReference type="Pfam" id="PF07983">
    <property type="entry name" value="X8"/>
    <property type="match status" value="1"/>
</dbReference>
<keyword evidence="14" id="KW-1185">Reference proteome</keyword>
<evidence type="ECO:0000256" key="6">
    <source>
        <dbReference type="ARBA" id="ARBA00023157"/>
    </source>
</evidence>
<keyword evidence="3 9" id="KW-0336">GPI-anchor</keyword>
<dbReference type="PANTHER" id="PTHR31468">
    <property type="entry name" value="1,3-BETA-GLUCANOSYLTRANSFERASE GAS1"/>
    <property type="match status" value="1"/>
</dbReference>
<accession>A0AAN7UI06</accession>
<dbReference type="SUPFAM" id="SSF51445">
    <property type="entry name" value="(Trans)glycosidases"/>
    <property type="match status" value="1"/>
</dbReference>
<keyword evidence="5 9" id="KW-0472">Membrane</keyword>
<evidence type="ECO:0000256" key="9">
    <source>
        <dbReference type="RuleBase" id="RU361209"/>
    </source>
</evidence>
<keyword evidence="7" id="KW-0325">Glycoprotein</keyword>
<protein>
    <recommendedName>
        <fullName evidence="9">1,3-beta-glucanosyltransferase</fullName>
        <ecNumber evidence="9">2.4.1.-</ecNumber>
    </recommendedName>
</protein>
<keyword evidence="9" id="KW-0808">Transferase</keyword>
<organism evidence="13 14">
    <name type="scientific">Xylaria bambusicola</name>
    <dbReference type="NCBI Taxonomy" id="326684"/>
    <lineage>
        <taxon>Eukaryota</taxon>
        <taxon>Fungi</taxon>
        <taxon>Dikarya</taxon>
        <taxon>Ascomycota</taxon>
        <taxon>Pezizomycotina</taxon>
        <taxon>Sordariomycetes</taxon>
        <taxon>Xylariomycetidae</taxon>
        <taxon>Xylariales</taxon>
        <taxon>Xylariaceae</taxon>
        <taxon>Xylaria</taxon>
    </lineage>
</organism>
<evidence type="ECO:0000256" key="10">
    <source>
        <dbReference type="SAM" id="MobiDB-lite"/>
    </source>
</evidence>
<dbReference type="FunFam" id="3.20.20.80:FF:000038">
    <property type="entry name" value="1,3-beta-glucanosyltransferase"/>
    <property type="match status" value="1"/>
</dbReference>
<sequence>MGFLRVALASSMLLAAADAALEPIITKGSKFFTKSGEQFYLKGIAYQQEAGTGPGGDTSGNNKYVDPLADASVCKRDIPILEKLGVNVIRTYAINPKSDHSACMKMLDDAGIYVIADLGDPALSINRDEPVWNVELFERYKGVIDNLGKYDNVIGFFSGNEVTNNATNIAGFWRQEILTANWCFQAGASAYVKAATRDTKKYIADKMADGGRWMGVGYAANDDAEIRVDMAQFFNCGEQEEAIDFWGYNIYSWCGKSSYEESGYDVQVKFFSNYSVPVFFAEYGCNTVGGAEGRLWDDTTALYSDKMTGVFSGGIVYMFHEEKNDYGVAKVTGDQVKTLKNYDVLRSKLAAVDPTSTSMSAYKPTNSPAACPGIGENWKVAKTLPPTPDSNLCDCMFKSLSCAPAKDLDVKDYGDIFGYICEQDEKACAGIKHDPEAGVYGPYSMCNPKEQLGHVLDAYYNNQNKGSSACDFDGMAEVQSKPSVASSCEAALDKASTAVAQAATATGNTSGTGSGSSSGSETSDNAAPGLIPSSPVLTLGSMAVGLYVLVAMGTGAAMVAL</sequence>
<keyword evidence="11" id="KW-0812">Transmembrane</keyword>
<evidence type="ECO:0000256" key="2">
    <source>
        <dbReference type="ARBA" id="ARBA00007528"/>
    </source>
</evidence>
<keyword evidence="4 9" id="KW-0732">Signal</keyword>
<dbReference type="GO" id="GO:0005886">
    <property type="term" value="C:plasma membrane"/>
    <property type="evidence" value="ECO:0007669"/>
    <property type="project" value="UniProtKB-SubCell"/>
</dbReference>
<evidence type="ECO:0000313" key="13">
    <source>
        <dbReference type="EMBL" id="KAK5632820.1"/>
    </source>
</evidence>
<feature type="signal peptide" evidence="9">
    <location>
        <begin position="1"/>
        <end position="19"/>
    </location>
</feature>
<keyword evidence="6" id="KW-1015">Disulfide bond</keyword>
<dbReference type="SMART" id="SM00768">
    <property type="entry name" value="X8"/>
    <property type="match status" value="1"/>
</dbReference>
<dbReference type="GO" id="GO:0031505">
    <property type="term" value="P:fungal-type cell wall organization"/>
    <property type="evidence" value="ECO:0007669"/>
    <property type="project" value="TreeGrafter"/>
</dbReference>
<reference evidence="13 14" key="1">
    <citation type="submission" date="2023-10" db="EMBL/GenBank/DDBJ databases">
        <title>Draft genome sequence of Xylaria bambusicola isolate GMP-LS, the root and basal stem rot pathogen of sugarcane in Indonesia.</title>
        <authorList>
            <person name="Selvaraj P."/>
            <person name="Muralishankar V."/>
            <person name="Muruganantham S."/>
            <person name="Sp S."/>
            <person name="Haryani S."/>
            <person name="Lau K.J.X."/>
            <person name="Naqvi N.I."/>
        </authorList>
    </citation>
    <scope>NUCLEOTIDE SEQUENCE [LARGE SCALE GENOMIC DNA]</scope>
    <source>
        <strain evidence="13">GMP-LS</strain>
    </source>
</reference>
<feature type="domain" description="X8" evidence="12">
    <location>
        <begin position="400"/>
        <end position="490"/>
    </location>
</feature>
<dbReference type="AlphaFoldDB" id="A0AAN7UI06"/>
<dbReference type="Pfam" id="PF03198">
    <property type="entry name" value="Glyco_hydro_72"/>
    <property type="match status" value="1"/>
</dbReference>
<dbReference type="EMBL" id="JAWHQM010000027">
    <property type="protein sequence ID" value="KAK5632820.1"/>
    <property type="molecule type" value="Genomic_DNA"/>
</dbReference>
<feature type="region of interest" description="Disordered" evidence="10">
    <location>
        <begin position="505"/>
        <end position="527"/>
    </location>
</feature>
<dbReference type="Proteomes" id="UP001305414">
    <property type="component" value="Unassembled WGS sequence"/>
</dbReference>
<proteinExistence type="inferred from homology"/>
<evidence type="ECO:0000259" key="12">
    <source>
        <dbReference type="SMART" id="SM00768"/>
    </source>
</evidence>
<dbReference type="Gene3D" id="1.20.58.1040">
    <property type="match status" value="1"/>
</dbReference>
<dbReference type="Gene3D" id="3.20.20.80">
    <property type="entry name" value="Glycosidases"/>
    <property type="match status" value="1"/>
</dbReference>